<dbReference type="PANTHER" id="PTHR38011">
    <property type="entry name" value="DIHYDROFOLATE REDUCTASE FAMILY PROTEIN (AFU_ORTHOLOGUE AFUA_8G06820)"/>
    <property type="match status" value="1"/>
</dbReference>
<evidence type="ECO:0000256" key="11">
    <source>
        <dbReference type="ARBA" id="ARBA00023002"/>
    </source>
</evidence>
<comment type="cofactor">
    <cofactor evidence="13 16">
        <name>Zn(2+)</name>
        <dbReference type="ChEBI" id="CHEBI:29105"/>
    </cofactor>
    <text evidence="13 16">Binds 1 zinc ion.</text>
</comment>
<dbReference type="PATRIC" id="fig|1167006.5.peg.2790"/>
<keyword evidence="7 13" id="KW-0479">Metal-binding</keyword>
<dbReference type="GO" id="GO:0008703">
    <property type="term" value="F:5-amino-6-(5-phosphoribosylamino)uracil reductase activity"/>
    <property type="evidence" value="ECO:0007669"/>
    <property type="project" value="UniProtKB-EC"/>
</dbReference>
<dbReference type="SUPFAM" id="SSF53927">
    <property type="entry name" value="Cytidine deaminase-like"/>
    <property type="match status" value="1"/>
</dbReference>
<evidence type="ECO:0000256" key="14">
    <source>
        <dbReference type="PIRSR" id="PIRSR006769-1"/>
    </source>
</evidence>
<dbReference type="UniPathway" id="UPA00275">
    <property type="reaction ID" value="UER00401"/>
</dbReference>
<evidence type="ECO:0000256" key="2">
    <source>
        <dbReference type="ARBA" id="ARBA00004882"/>
    </source>
</evidence>
<dbReference type="Pfam" id="PF01872">
    <property type="entry name" value="RibD_C"/>
    <property type="match status" value="1"/>
</dbReference>
<evidence type="ECO:0000256" key="6">
    <source>
        <dbReference type="ARBA" id="ARBA00022619"/>
    </source>
</evidence>
<dbReference type="NCBIfam" id="TIGR00326">
    <property type="entry name" value="eubact_ribD"/>
    <property type="match status" value="1"/>
</dbReference>
<feature type="binding site" evidence="16">
    <location>
        <position position="79"/>
    </location>
    <ligand>
        <name>Zn(2+)</name>
        <dbReference type="ChEBI" id="CHEBI:29105"/>
        <note>catalytic</note>
    </ligand>
</feature>
<gene>
    <name evidence="18" type="ordered locus">UWK_02575</name>
</gene>
<dbReference type="InterPro" id="IPR016193">
    <property type="entry name" value="Cytidine_deaminase-like"/>
</dbReference>
<evidence type="ECO:0000256" key="5">
    <source>
        <dbReference type="ARBA" id="ARBA00007417"/>
    </source>
</evidence>
<evidence type="ECO:0000256" key="16">
    <source>
        <dbReference type="PIRSR" id="PIRSR006769-3"/>
    </source>
</evidence>
<dbReference type="InterPro" id="IPR024072">
    <property type="entry name" value="DHFR-like_dom_sf"/>
</dbReference>
<dbReference type="PROSITE" id="PS00903">
    <property type="entry name" value="CYT_DCMP_DEAMINASES_1"/>
    <property type="match status" value="1"/>
</dbReference>
<feature type="binding site" evidence="16">
    <location>
        <position position="70"/>
    </location>
    <ligand>
        <name>Zn(2+)</name>
        <dbReference type="ChEBI" id="CHEBI:29105"/>
        <note>catalytic</note>
    </ligand>
</feature>
<organism evidence="18 19">
    <name type="scientific">Desulfocapsa sulfexigens (strain DSM 10523 / SB164P1)</name>
    <dbReference type="NCBI Taxonomy" id="1167006"/>
    <lineage>
        <taxon>Bacteria</taxon>
        <taxon>Pseudomonadati</taxon>
        <taxon>Thermodesulfobacteriota</taxon>
        <taxon>Desulfobulbia</taxon>
        <taxon>Desulfobulbales</taxon>
        <taxon>Desulfocapsaceae</taxon>
        <taxon>Desulfocapsa</taxon>
    </lineage>
</organism>
<evidence type="ECO:0000256" key="3">
    <source>
        <dbReference type="ARBA" id="ARBA00004910"/>
    </source>
</evidence>
<keyword evidence="6 13" id="KW-0686">Riboflavin biosynthesis</keyword>
<dbReference type="PANTHER" id="PTHR38011:SF7">
    <property type="entry name" value="2,5-DIAMINO-6-RIBOSYLAMINO-4(3H)-PYRIMIDINONE 5'-PHOSPHATE REDUCTASE"/>
    <property type="match status" value="1"/>
</dbReference>
<dbReference type="HOGENOM" id="CLU_036590_1_2_7"/>
<dbReference type="InterPro" id="IPR004794">
    <property type="entry name" value="Eubact_RibD"/>
</dbReference>
<feature type="binding site" evidence="16">
    <location>
        <position position="45"/>
    </location>
    <ligand>
        <name>Zn(2+)</name>
        <dbReference type="ChEBI" id="CHEBI:29105"/>
        <note>catalytic</note>
    </ligand>
</feature>
<evidence type="ECO:0000256" key="8">
    <source>
        <dbReference type="ARBA" id="ARBA00022801"/>
    </source>
</evidence>
<evidence type="ECO:0000256" key="7">
    <source>
        <dbReference type="ARBA" id="ARBA00022723"/>
    </source>
</evidence>
<dbReference type="PIRSF" id="PIRSF006769">
    <property type="entry name" value="RibD"/>
    <property type="match status" value="1"/>
</dbReference>
<dbReference type="Gene3D" id="3.40.140.10">
    <property type="entry name" value="Cytidine Deaminase, domain 2"/>
    <property type="match status" value="1"/>
</dbReference>
<dbReference type="InterPro" id="IPR002734">
    <property type="entry name" value="RibDG_C"/>
</dbReference>
<feature type="binding site" evidence="15">
    <location>
        <position position="191"/>
    </location>
    <ligand>
        <name>NADP(+)</name>
        <dbReference type="ChEBI" id="CHEBI:58349"/>
    </ligand>
</feature>
<keyword evidence="8 13" id="KW-0378">Hydrolase</keyword>
<comment type="pathway">
    <text evidence="2 13">Cofactor biosynthesis; riboflavin biosynthesis; 5-amino-6-(D-ribitylamino)uracil from GTP: step 2/4.</text>
</comment>
<evidence type="ECO:0000256" key="10">
    <source>
        <dbReference type="ARBA" id="ARBA00022857"/>
    </source>
</evidence>
<evidence type="ECO:0000256" key="12">
    <source>
        <dbReference type="ARBA" id="ARBA00023268"/>
    </source>
</evidence>
<dbReference type="GO" id="GO:0008835">
    <property type="term" value="F:diaminohydroxyphosphoribosylaminopyrimidine deaminase activity"/>
    <property type="evidence" value="ECO:0007669"/>
    <property type="project" value="UniProtKB-EC"/>
</dbReference>
<dbReference type="eggNOG" id="COG1985">
    <property type="taxonomic scope" value="Bacteria"/>
</dbReference>
<evidence type="ECO:0000256" key="15">
    <source>
        <dbReference type="PIRSR" id="PIRSR006769-2"/>
    </source>
</evidence>
<feature type="active site" description="Proton donor" evidence="14">
    <location>
        <position position="47"/>
    </location>
</feature>
<comment type="catalytic activity">
    <reaction evidence="13">
        <text>2,5-diamino-6-hydroxy-4-(5-phosphoribosylamino)-pyrimidine + H2O + H(+) = 5-amino-6-(5-phospho-D-ribosylamino)uracil + NH4(+)</text>
        <dbReference type="Rhea" id="RHEA:21868"/>
        <dbReference type="ChEBI" id="CHEBI:15377"/>
        <dbReference type="ChEBI" id="CHEBI:15378"/>
        <dbReference type="ChEBI" id="CHEBI:28938"/>
        <dbReference type="ChEBI" id="CHEBI:58453"/>
        <dbReference type="ChEBI" id="CHEBI:58614"/>
        <dbReference type="EC" id="3.5.4.26"/>
    </reaction>
</comment>
<dbReference type="NCBIfam" id="TIGR00227">
    <property type="entry name" value="ribD_Cterm"/>
    <property type="match status" value="1"/>
</dbReference>
<dbReference type="CDD" id="cd01284">
    <property type="entry name" value="Riboflavin_deaminase-reductase"/>
    <property type="match status" value="1"/>
</dbReference>
<dbReference type="GO" id="GO:0009231">
    <property type="term" value="P:riboflavin biosynthetic process"/>
    <property type="evidence" value="ECO:0007669"/>
    <property type="project" value="UniProtKB-UniPathway"/>
</dbReference>
<dbReference type="Gene3D" id="3.40.430.10">
    <property type="entry name" value="Dihydrofolate Reductase, subunit A"/>
    <property type="match status" value="1"/>
</dbReference>
<evidence type="ECO:0000256" key="13">
    <source>
        <dbReference type="PIRNR" id="PIRNR006769"/>
    </source>
</evidence>
<proteinExistence type="inferred from homology"/>
<feature type="binding site" evidence="15">
    <location>
        <begin position="294"/>
        <end position="300"/>
    </location>
    <ligand>
        <name>NADP(+)</name>
        <dbReference type="ChEBI" id="CHEBI:58349"/>
    </ligand>
</feature>
<keyword evidence="19" id="KW-1185">Reference proteome</keyword>
<feature type="binding site" evidence="15">
    <location>
        <position position="202"/>
    </location>
    <ligand>
        <name>substrate</name>
    </ligand>
</feature>
<keyword evidence="10 13" id="KW-0521">NADP</keyword>
<feature type="binding site" evidence="15">
    <location>
        <position position="217"/>
    </location>
    <ligand>
        <name>NADP(+)</name>
        <dbReference type="ChEBI" id="CHEBI:58349"/>
    </ligand>
</feature>
<dbReference type="KEGG" id="dsf:UWK_02575"/>
<dbReference type="GO" id="GO:0050661">
    <property type="term" value="F:NADP binding"/>
    <property type="evidence" value="ECO:0007669"/>
    <property type="project" value="InterPro"/>
</dbReference>
<sequence length="363" mass="38579">MRLALHQARKGIGRTSPNPCVGAVVVQDDDTVVSRGYHKKAGTPHAEVHALRKAGSRAEGATIYVTLEPCNHTGRTPPCSHAVAAAGIKRVVVGMVDPNPLVSGSGISYLRKQGIEVLSGVLENECKEVNLPFVKHITTGKPFVVMKAGMSLDGKLSYQKGVPGKMTGAKSRRTVHGLRNSMDAILVGVGTVIADNPSLTTRLVKCGRDPLRVVLDSSLRISSQAKILHLDSSASTLIFCSPVADRDKKELLGKMDGVNVQSVALDETGRGLDMNRVLDHLGKMGICSLLVEGGAEIHGSFLSKSLVDRVMLFVAPLFGGSSGTPLLSGFPVSDNTSAPRLQNIHYKKCGEDVLVRGDFFTTL</sequence>
<protein>
    <recommendedName>
        <fullName evidence="13">Riboflavin biosynthesis protein RibD</fullName>
    </recommendedName>
    <domain>
        <recommendedName>
            <fullName evidence="13">Diaminohydroxyphosphoribosylaminopyrimidine deaminase</fullName>
            <shortName evidence="13">DRAP deaminase</shortName>
            <ecNumber evidence="13">3.5.4.26</ecNumber>
        </recommendedName>
        <alternativeName>
            <fullName evidence="13">Riboflavin-specific deaminase</fullName>
        </alternativeName>
    </domain>
    <domain>
        <recommendedName>
            <fullName evidence="13">5-amino-6-(5-phosphoribosylamino)uracil reductase</fullName>
            <ecNumber evidence="13">1.1.1.193</ecNumber>
        </recommendedName>
        <alternativeName>
            <fullName evidence="13">HTP reductase</fullName>
        </alternativeName>
    </domain>
</protein>
<dbReference type="SUPFAM" id="SSF53597">
    <property type="entry name" value="Dihydrofolate reductase-like"/>
    <property type="match status" value="1"/>
</dbReference>
<comment type="function">
    <text evidence="1 13">Converts 2,5-diamino-6-(ribosylamino)-4(3h)-pyrimidinone 5'-phosphate into 5-amino-6-(ribosylamino)-2,4(1h,3h)-pyrimidinedione 5'-phosphate.</text>
</comment>
<feature type="binding site" evidence="15">
    <location>
        <position position="292"/>
    </location>
    <ligand>
        <name>substrate</name>
    </ligand>
</feature>
<dbReference type="GO" id="GO:0008270">
    <property type="term" value="F:zinc ion binding"/>
    <property type="evidence" value="ECO:0007669"/>
    <property type="project" value="InterPro"/>
</dbReference>
<dbReference type="PROSITE" id="PS51747">
    <property type="entry name" value="CYT_DCMP_DEAMINASES_2"/>
    <property type="match status" value="1"/>
</dbReference>
<dbReference type="eggNOG" id="COG0117">
    <property type="taxonomic scope" value="Bacteria"/>
</dbReference>
<dbReference type="InterPro" id="IPR050765">
    <property type="entry name" value="Riboflavin_Biosynth_HTPR"/>
</dbReference>
<accession>M1PRY0</accession>
<feature type="binding site" evidence="15">
    <location>
        <position position="179"/>
    </location>
    <ligand>
        <name>substrate</name>
    </ligand>
</feature>
<reference evidence="19" key="1">
    <citation type="journal article" date="2013" name="Stand. Genomic Sci.">
        <title>Complete genome sequence of Desulfocapsa sulfexigens, a marine deltaproteobacterium specialized in disproportionating inorganic sulfur compounds.</title>
        <authorList>
            <person name="Finster K.W."/>
            <person name="Kjeldsen K.U."/>
            <person name="Kube M."/>
            <person name="Reinhardt R."/>
            <person name="Mussmann M."/>
            <person name="Amann R."/>
            <person name="Schreiber L."/>
        </authorList>
    </citation>
    <scope>NUCLEOTIDE SEQUENCE [LARGE SCALE GENOMIC DNA]</scope>
    <source>
        <strain evidence="19">DSM 10523 / SB164P1</strain>
    </source>
</reference>
<dbReference type="EC" id="1.1.1.193" evidence="13"/>
<dbReference type="InterPro" id="IPR002125">
    <property type="entry name" value="CMP_dCMP_dom"/>
</dbReference>
<evidence type="ECO:0000256" key="1">
    <source>
        <dbReference type="ARBA" id="ARBA00002151"/>
    </source>
</evidence>
<dbReference type="EMBL" id="CP003985">
    <property type="protein sequence ID" value="AGF79111.1"/>
    <property type="molecule type" value="Genomic_DNA"/>
</dbReference>
<comment type="similarity">
    <text evidence="5 13">In the C-terminal section; belongs to the HTP reductase family.</text>
</comment>
<comment type="pathway">
    <text evidence="3 13">Cofactor biosynthesis; riboflavin biosynthesis; 5-amino-6-(D-ribitylamino)uracil from GTP: step 3/4.</text>
</comment>
<evidence type="ECO:0000256" key="9">
    <source>
        <dbReference type="ARBA" id="ARBA00022833"/>
    </source>
</evidence>
<dbReference type="Proteomes" id="UP000011721">
    <property type="component" value="Chromosome"/>
</dbReference>
<comment type="catalytic activity">
    <reaction evidence="13">
        <text>5-amino-6-(5-phospho-D-ribitylamino)uracil + NADP(+) = 5-amino-6-(5-phospho-D-ribosylamino)uracil + NADPH + H(+)</text>
        <dbReference type="Rhea" id="RHEA:17845"/>
        <dbReference type="ChEBI" id="CHEBI:15378"/>
        <dbReference type="ChEBI" id="CHEBI:57783"/>
        <dbReference type="ChEBI" id="CHEBI:58349"/>
        <dbReference type="ChEBI" id="CHEBI:58421"/>
        <dbReference type="ChEBI" id="CHEBI:58453"/>
        <dbReference type="EC" id="1.1.1.193"/>
    </reaction>
</comment>
<dbReference type="STRING" id="1167006.UWK_02575"/>
<feature type="binding site" evidence="15">
    <location>
        <position position="199"/>
    </location>
    <ligand>
        <name>NADP(+)</name>
        <dbReference type="ChEBI" id="CHEBI:58349"/>
    </ligand>
</feature>
<dbReference type="AlphaFoldDB" id="M1PRY0"/>
<evidence type="ECO:0000259" key="17">
    <source>
        <dbReference type="PROSITE" id="PS51747"/>
    </source>
</evidence>
<keyword evidence="12" id="KW-0511">Multifunctional enzyme</keyword>
<evidence type="ECO:0000313" key="19">
    <source>
        <dbReference type="Proteomes" id="UP000011721"/>
    </source>
</evidence>
<evidence type="ECO:0000256" key="4">
    <source>
        <dbReference type="ARBA" id="ARBA00005259"/>
    </source>
</evidence>
<feature type="domain" description="CMP/dCMP-type deaminase" evidence="17">
    <location>
        <begin position="1"/>
        <end position="109"/>
    </location>
</feature>
<keyword evidence="11 13" id="KW-0560">Oxidoreductase</keyword>
<dbReference type="FunFam" id="3.40.140.10:FF:000025">
    <property type="entry name" value="Riboflavin biosynthesis protein RibD"/>
    <property type="match status" value="1"/>
</dbReference>
<evidence type="ECO:0000313" key="18">
    <source>
        <dbReference type="EMBL" id="AGF79111.1"/>
    </source>
</evidence>
<comment type="similarity">
    <text evidence="4 13">In the N-terminal section; belongs to the cytidine and deoxycytidylate deaminase family.</text>
</comment>
<dbReference type="InterPro" id="IPR011549">
    <property type="entry name" value="RibD_C"/>
</dbReference>
<dbReference type="InterPro" id="IPR016192">
    <property type="entry name" value="APOBEC/CMP_deaminase_Zn-bd"/>
</dbReference>
<feature type="binding site" evidence="15">
    <location>
        <position position="195"/>
    </location>
    <ligand>
        <name>NADP(+)</name>
        <dbReference type="ChEBI" id="CHEBI:58349"/>
    </ligand>
</feature>
<keyword evidence="9 13" id="KW-0862">Zinc</keyword>
<dbReference type="Pfam" id="PF00383">
    <property type="entry name" value="dCMP_cyt_deam_1"/>
    <property type="match status" value="1"/>
</dbReference>
<dbReference type="EC" id="3.5.4.26" evidence="13"/>
<feature type="binding site" evidence="15">
    <location>
        <position position="149"/>
    </location>
    <ligand>
        <name>NADP(+)</name>
        <dbReference type="ChEBI" id="CHEBI:58349"/>
    </ligand>
</feature>
<name>M1PRY0_DESSD</name>